<dbReference type="SMART" id="SM00318">
    <property type="entry name" value="SNc"/>
    <property type="match status" value="1"/>
</dbReference>
<dbReference type="AlphaFoldDB" id="A0A0T7G212"/>
<evidence type="ECO:0000313" key="3">
    <source>
        <dbReference type="Proteomes" id="UP000046176"/>
    </source>
</evidence>
<dbReference type="OrthoDB" id="9805504at2"/>
<gene>
    <name evidence="2" type="ORF">NGAL_HAMBI1145_58250</name>
</gene>
<feature type="domain" description="TNase-like" evidence="1">
    <location>
        <begin position="41"/>
        <end position="153"/>
    </location>
</feature>
<dbReference type="SUPFAM" id="SSF50199">
    <property type="entry name" value="Staphylococcal nuclease"/>
    <property type="match status" value="1"/>
</dbReference>
<dbReference type="EMBL" id="CCRH01000029">
    <property type="protein sequence ID" value="CDZ41283.1"/>
    <property type="molecule type" value="Genomic_DNA"/>
</dbReference>
<protein>
    <submittedName>
        <fullName evidence="2">Succinoglycan biosynthesis protein</fullName>
    </submittedName>
</protein>
<accession>A0A0T7G212</accession>
<proteinExistence type="predicted"/>
<dbReference type="PANTHER" id="PTHR12302">
    <property type="entry name" value="EBNA2 BINDING PROTEIN P100"/>
    <property type="match status" value="1"/>
</dbReference>
<dbReference type="Gene3D" id="2.40.50.90">
    <property type="match status" value="1"/>
</dbReference>
<organism evidence="2 3">
    <name type="scientific">Neorhizobium galegae bv. officinalis</name>
    <dbReference type="NCBI Taxonomy" id="323656"/>
    <lineage>
        <taxon>Bacteria</taxon>
        <taxon>Pseudomonadati</taxon>
        <taxon>Pseudomonadota</taxon>
        <taxon>Alphaproteobacteria</taxon>
        <taxon>Hyphomicrobiales</taxon>
        <taxon>Rhizobiaceae</taxon>
        <taxon>Rhizobium/Agrobacterium group</taxon>
        <taxon>Neorhizobium</taxon>
    </lineage>
</organism>
<dbReference type="Proteomes" id="UP000046176">
    <property type="component" value="Unassembled WGS sequence"/>
</dbReference>
<sequence length="188" mass="21011">MARTFRVFRDGAVLAAFFILLVLIAAKLDEAADSIVHGPFHVIDGDTLAVGGERLRLQGMDAPELEQTCEDGRGRPWACGEEGRRLLIRLVAGGETECLGRERDKYRRLLVRCRSGATSVNGTLVRQGLAVASGRYAQEQVAARRERLGLWAGPFESPRDWRASRGMMDDSSMVEAFWDWMKRVTGWQ</sequence>
<dbReference type="InterPro" id="IPR035437">
    <property type="entry name" value="SNase_OB-fold_sf"/>
</dbReference>
<name>A0A0T7G212_NEOGA</name>
<dbReference type="PROSITE" id="PS50830">
    <property type="entry name" value="TNASE_3"/>
    <property type="match status" value="1"/>
</dbReference>
<reference evidence="2 3" key="1">
    <citation type="submission" date="2014-08" db="EMBL/GenBank/DDBJ databases">
        <authorList>
            <person name="Chen Y.-H."/>
        </authorList>
    </citation>
    <scope>NUCLEOTIDE SEQUENCE [LARGE SCALE GENOMIC DNA]</scope>
</reference>
<evidence type="ECO:0000259" key="1">
    <source>
        <dbReference type="PROSITE" id="PS50830"/>
    </source>
</evidence>
<dbReference type="RefSeq" id="WP_046669560.1">
    <property type="nucleotide sequence ID" value="NZ_CCRH01000029.1"/>
</dbReference>
<dbReference type="Pfam" id="PF00565">
    <property type="entry name" value="SNase"/>
    <property type="match status" value="1"/>
</dbReference>
<evidence type="ECO:0000313" key="2">
    <source>
        <dbReference type="EMBL" id="CDZ41283.1"/>
    </source>
</evidence>
<dbReference type="InterPro" id="IPR016071">
    <property type="entry name" value="Staphylococal_nuclease_OB-fold"/>
</dbReference>
<dbReference type="PANTHER" id="PTHR12302:SF26">
    <property type="entry name" value="BLR1266 PROTEIN"/>
    <property type="match status" value="1"/>
</dbReference>